<evidence type="ECO:0000313" key="14">
    <source>
        <dbReference type="Proteomes" id="UP000472269"/>
    </source>
</evidence>
<dbReference type="AlphaFoldDB" id="A0A663LVR9"/>
<evidence type="ECO:0000256" key="3">
    <source>
        <dbReference type="ARBA" id="ARBA00022448"/>
    </source>
</evidence>
<keyword evidence="5" id="KW-0479">Metal-binding</keyword>
<keyword evidence="3" id="KW-0813">Transport</keyword>
<keyword evidence="8" id="KW-0333">Golgi apparatus</keyword>
<comment type="subcellular location">
    <subcellularLocation>
        <location evidence="2">Cytoplasm</location>
    </subcellularLocation>
    <subcellularLocation>
        <location evidence="10">Endomembrane system</location>
        <topology evidence="10">Peripheral membrane protein</topology>
        <orientation evidence="10">Cytoplasmic side</orientation>
    </subcellularLocation>
    <subcellularLocation>
        <location evidence="1">Golgi apparatus membrane</location>
    </subcellularLocation>
</comment>
<feature type="compositionally biased region" description="Basic and acidic residues" evidence="12">
    <location>
        <begin position="293"/>
        <end position="305"/>
    </location>
</feature>
<dbReference type="GO" id="GO:0000139">
    <property type="term" value="C:Golgi membrane"/>
    <property type="evidence" value="ECO:0007669"/>
    <property type="project" value="UniProtKB-SubCell"/>
</dbReference>
<evidence type="ECO:0000313" key="13">
    <source>
        <dbReference type="Ensembl" id="ENSACUP00000003719.1"/>
    </source>
</evidence>
<protein>
    <submittedName>
        <fullName evidence="13">ADP ribosylation factor GTPase activating protein 2</fullName>
    </submittedName>
</protein>
<evidence type="ECO:0000256" key="9">
    <source>
        <dbReference type="ARBA" id="ARBA00023136"/>
    </source>
</evidence>
<keyword evidence="14" id="KW-1185">Reference proteome</keyword>
<dbReference type="GO" id="GO:0048205">
    <property type="term" value="P:COPI coating of Golgi vesicle"/>
    <property type="evidence" value="ECO:0007669"/>
    <property type="project" value="TreeGrafter"/>
</dbReference>
<organism evidence="13 14">
    <name type="scientific">Athene cunicularia</name>
    <name type="common">Burrowing owl</name>
    <name type="synonym">Speotyto cunicularia</name>
    <dbReference type="NCBI Taxonomy" id="194338"/>
    <lineage>
        <taxon>Eukaryota</taxon>
        <taxon>Metazoa</taxon>
        <taxon>Chordata</taxon>
        <taxon>Craniata</taxon>
        <taxon>Vertebrata</taxon>
        <taxon>Euteleostomi</taxon>
        <taxon>Archelosauria</taxon>
        <taxon>Archosauria</taxon>
        <taxon>Dinosauria</taxon>
        <taxon>Saurischia</taxon>
        <taxon>Theropoda</taxon>
        <taxon>Coelurosauria</taxon>
        <taxon>Aves</taxon>
        <taxon>Neognathae</taxon>
        <taxon>Neoaves</taxon>
        <taxon>Telluraves</taxon>
        <taxon>Strigiformes</taxon>
        <taxon>Strigidae</taxon>
        <taxon>Athene</taxon>
    </lineage>
</organism>
<feature type="region of interest" description="Disordered" evidence="12">
    <location>
        <begin position="273"/>
        <end position="313"/>
    </location>
</feature>
<name>A0A663LVR9_ATHCN</name>
<keyword evidence="4" id="KW-0963">Cytoplasm</keyword>
<keyword evidence="7" id="KW-0653">Protein transport</keyword>
<proteinExistence type="predicted"/>
<evidence type="ECO:0000256" key="8">
    <source>
        <dbReference type="ARBA" id="ARBA00023034"/>
    </source>
</evidence>
<evidence type="ECO:0000256" key="12">
    <source>
        <dbReference type="SAM" id="MobiDB-lite"/>
    </source>
</evidence>
<evidence type="ECO:0000256" key="7">
    <source>
        <dbReference type="ARBA" id="ARBA00022927"/>
    </source>
</evidence>
<evidence type="ECO:0000256" key="5">
    <source>
        <dbReference type="ARBA" id="ARBA00022723"/>
    </source>
</evidence>
<dbReference type="GO" id="GO:0046872">
    <property type="term" value="F:metal ion binding"/>
    <property type="evidence" value="ECO:0007669"/>
    <property type="project" value="UniProtKB-KW"/>
</dbReference>
<keyword evidence="11" id="KW-0175">Coiled coil</keyword>
<reference evidence="13" key="1">
    <citation type="submission" date="2025-08" db="UniProtKB">
        <authorList>
            <consortium name="Ensembl"/>
        </authorList>
    </citation>
    <scope>IDENTIFICATION</scope>
</reference>
<dbReference type="GO" id="GO:0015031">
    <property type="term" value="P:protein transport"/>
    <property type="evidence" value="ECO:0007669"/>
    <property type="project" value="UniProtKB-KW"/>
</dbReference>
<keyword evidence="9" id="KW-0472">Membrane</keyword>
<evidence type="ECO:0000256" key="4">
    <source>
        <dbReference type="ARBA" id="ARBA00022490"/>
    </source>
</evidence>
<feature type="coiled-coil region" evidence="11">
    <location>
        <begin position="167"/>
        <end position="201"/>
    </location>
</feature>
<evidence type="ECO:0000256" key="6">
    <source>
        <dbReference type="ARBA" id="ARBA00022833"/>
    </source>
</evidence>
<reference evidence="13" key="2">
    <citation type="submission" date="2025-09" db="UniProtKB">
        <authorList>
            <consortium name="Ensembl"/>
        </authorList>
    </citation>
    <scope>IDENTIFICATION</scope>
</reference>
<keyword evidence="6" id="KW-0862">Zinc</keyword>
<evidence type="ECO:0000256" key="1">
    <source>
        <dbReference type="ARBA" id="ARBA00004394"/>
    </source>
</evidence>
<evidence type="ECO:0000256" key="10">
    <source>
        <dbReference type="ARBA" id="ARBA00029433"/>
    </source>
</evidence>
<dbReference type="GO" id="GO:0005096">
    <property type="term" value="F:GTPase activator activity"/>
    <property type="evidence" value="ECO:0007669"/>
    <property type="project" value="TreeGrafter"/>
</dbReference>
<evidence type="ECO:0000256" key="11">
    <source>
        <dbReference type="SAM" id="Coils"/>
    </source>
</evidence>
<evidence type="ECO:0000256" key="2">
    <source>
        <dbReference type="ARBA" id="ARBA00004496"/>
    </source>
</evidence>
<dbReference type="Ensembl" id="ENSACUT00000003954.1">
    <property type="protein sequence ID" value="ENSACUP00000003719.1"/>
    <property type="gene ID" value="ENSACUG00000002512.1"/>
</dbReference>
<dbReference type="Proteomes" id="UP000472269">
    <property type="component" value="Unplaced"/>
</dbReference>
<dbReference type="PANTHER" id="PTHR45686:SF10">
    <property type="entry name" value="ADP-RIBOSYLATION FACTOR GTPASE-ACTIVATING PROTEIN 2"/>
    <property type="match status" value="1"/>
</dbReference>
<dbReference type="Gene3D" id="1.10.220.150">
    <property type="entry name" value="Arf GTPase activating protein"/>
    <property type="match status" value="1"/>
</dbReference>
<accession>A0A663LVR9</accession>
<dbReference type="PANTHER" id="PTHR45686">
    <property type="entry name" value="ADP-RIBOSYLATION FACTOR GTPASE ACTIVATING PROTEIN 3, ISOFORM H-RELATED"/>
    <property type="match status" value="1"/>
</dbReference>
<sequence>SEIICSRRSTELDSNWNWFQLRCMQVGSNANATAFFRQHGCTTTDANAKYNSRAAQMYREKIRQLASAAMAKYGTDLLIDGLSGAPGHSPDKSDADFFMEHTQVRGAGEEMAIFSVLFFKLGAKKGLGAQKVSSQSFSEIERQAQVAEQLREQQAVESRKQAEESIVTSMRLAYQELQLDRKKEEKKLQNLEGKKREQAERLGMGLVSRSSVSHSVMSEMQVIEQETPLAAKSSRSQLDLFEDAGGFASGPPKYKYNPFTFEDAFSSRWETDSSWGMDKEEEPEVTISSIRPVSERPTSRRETENRAPVVESSEARQKFAGAKAISSDMFFGREADAEYEARSRLQQLSGSSAISSADLFGEAENVHSGGVSIGNVLPAADIAQFKQGVKSVAGKMAVLANGVMNSLQVRLHWHLQAGCHHAWGLSPYPGFCWNYHCLHLGLSTDLRRPVFCS</sequence>
<dbReference type="InterPro" id="IPR038508">
    <property type="entry name" value="ArfGAP_dom_sf"/>
</dbReference>